<accession>A0A2N9HYI9</accession>
<gene>
    <name evidence="1" type="ORF">FSB_LOCUS44715</name>
</gene>
<evidence type="ECO:0000313" key="1">
    <source>
        <dbReference type="EMBL" id="SPD16833.1"/>
    </source>
</evidence>
<dbReference type="AlphaFoldDB" id="A0A2N9HYI9"/>
<dbReference type="EMBL" id="OIVN01004346">
    <property type="protein sequence ID" value="SPD16833.1"/>
    <property type="molecule type" value="Genomic_DNA"/>
</dbReference>
<reference evidence="1" key="1">
    <citation type="submission" date="2018-02" db="EMBL/GenBank/DDBJ databases">
        <authorList>
            <person name="Cohen D.B."/>
            <person name="Kent A.D."/>
        </authorList>
    </citation>
    <scope>NUCLEOTIDE SEQUENCE</scope>
</reference>
<organism evidence="1">
    <name type="scientific">Fagus sylvatica</name>
    <name type="common">Beechnut</name>
    <dbReference type="NCBI Taxonomy" id="28930"/>
    <lineage>
        <taxon>Eukaryota</taxon>
        <taxon>Viridiplantae</taxon>
        <taxon>Streptophyta</taxon>
        <taxon>Embryophyta</taxon>
        <taxon>Tracheophyta</taxon>
        <taxon>Spermatophyta</taxon>
        <taxon>Magnoliopsida</taxon>
        <taxon>eudicotyledons</taxon>
        <taxon>Gunneridae</taxon>
        <taxon>Pentapetalae</taxon>
        <taxon>rosids</taxon>
        <taxon>fabids</taxon>
        <taxon>Fagales</taxon>
        <taxon>Fagaceae</taxon>
        <taxon>Fagus</taxon>
    </lineage>
</organism>
<name>A0A2N9HYI9_FAGSY</name>
<protein>
    <submittedName>
        <fullName evidence="1">Uncharacterized protein</fullName>
    </submittedName>
</protein>
<proteinExistence type="predicted"/>
<sequence length="126" mass="14139">MGRSLAYTLNIFSSSKSLEKFLSYTVDTPATLIQAIGSGSRRLDQDPGDWIRIQAIGSFSSCVNEVNFQLMFGHLDSLATSMGNLTTSMDNFSTMITQRFLTYDENFARLAQTIEDINERLRQHGI</sequence>